<evidence type="ECO:0000256" key="6">
    <source>
        <dbReference type="ARBA" id="ARBA00022989"/>
    </source>
</evidence>
<dbReference type="AlphaFoldDB" id="A0AAD4LH15"/>
<dbReference type="SMART" id="SM00730">
    <property type="entry name" value="PSN"/>
    <property type="match status" value="1"/>
</dbReference>
<evidence type="ECO:0000256" key="9">
    <source>
        <dbReference type="SAM" id="Phobius"/>
    </source>
</evidence>
<feature type="compositionally biased region" description="Basic and acidic residues" evidence="8">
    <location>
        <begin position="369"/>
        <end position="378"/>
    </location>
</feature>
<protein>
    <submittedName>
        <fullName evidence="10">Signal peptide peptidase-domain-containing protein</fullName>
    </submittedName>
</protein>
<dbReference type="InterPro" id="IPR006639">
    <property type="entry name" value="Preselin/SPP"/>
</dbReference>
<dbReference type="Proteomes" id="UP001201163">
    <property type="component" value="Unassembled WGS sequence"/>
</dbReference>
<name>A0AAD4LH15_9AGAM</name>
<evidence type="ECO:0000256" key="2">
    <source>
        <dbReference type="ARBA" id="ARBA00006859"/>
    </source>
</evidence>
<proteinExistence type="inferred from homology"/>
<dbReference type="GO" id="GO:0033619">
    <property type="term" value="P:membrane protein proteolysis"/>
    <property type="evidence" value="ECO:0007669"/>
    <property type="project" value="TreeGrafter"/>
</dbReference>
<dbReference type="GO" id="GO:0042500">
    <property type="term" value="F:aspartic endopeptidase activity, intramembrane cleaving"/>
    <property type="evidence" value="ECO:0007669"/>
    <property type="project" value="InterPro"/>
</dbReference>
<dbReference type="Gene3D" id="1.10.472.100">
    <property type="entry name" value="Presenilin"/>
    <property type="match status" value="1"/>
</dbReference>
<keyword evidence="11" id="KW-1185">Reference proteome</keyword>
<evidence type="ECO:0000256" key="5">
    <source>
        <dbReference type="ARBA" id="ARBA00022824"/>
    </source>
</evidence>
<keyword evidence="5" id="KW-0256">Endoplasmic reticulum</keyword>
<dbReference type="Pfam" id="PF04258">
    <property type="entry name" value="Peptidase_A22B"/>
    <property type="match status" value="1"/>
</dbReference>
<organism evidence="10 11">
    <name type="scientific">Lactarius akahatsu</name>
    <dbReference type="NCBI Taxonomy" id="416441"/>
    <lineage>
        <taxon>Eukaryota</taxon>
        <taxon>Fungi</taxon>
        <taxon>Dikarya</taxon>
        <taxon>Basidiomycota</taxon>
        <taxon>Agaricomycotina</taxon>
        <taxon>Agaricomycetes</taxon>
        <taxon>Russulales</taxon>
        <taxon>Russulaceae</taxon>
        <taxon>Lactarius</taxon>
    </lineage>
</organism>
<evidence type="ECO:0000256" key="7">
    <source>
        <dbReference type="ARBA" id="ARBA00023136"/>
    </source>
</evidence>
<dbReference type="GO" id="GO:0098553">
    <property type="term" value="C:lumenal side of endoplasmic reticulum membrane"/>
    <property type="evidence" value="ECO:0007669"/>
    <property type="project" value="TreeGrafter"/>
</dbReference>
<feature type="transmembrane region" description="Helical" evidence="9">
    <location>
        <begin position="311"/>
        <end position="329"/>
    </location>
</feature>
<comment type="similarity">
    <text evidence="2">Belongs to the peptidase A22B family.</text>
</comment>
<feature type="region of interest" description="Disordered" evidence="8">
    <location>
        <begin position="345"/>
        <end position="378"/>
    </location>
</feature>
<comment type="caution">
    <text evidence="10">The sequence shown here is derived from an EMBL/GenBank/DDBJ whole genome shotgun (WGS) entry which is preliminary data.</text>
</comment>
<feature type="compositionally biased region" description="Low complexity" evidence="8">
    <location>
        <begin position="350"/>
        <end position="360"/>
    </location>
</feature>
<dbReference type="GO" id="GO:0098554">
    <property type="term" value="C:cytoplasmic side of endoplasmic reticulum membrane"/>
    <property type="evidence" value="ECO:0007669"/>
    <property type="project" value="TreeGrafter"/>
</dbReference>
<gene>
    <name evidence="10" type="ORF">EDB92DRAFT_1864786</name>
</gene>
<sequence length="378" mass="41393">MSGGLTADLLFAYVGIITTATVSIYAGSFGTLPKPQGPKETSDEDKDEDDSPLRLTAEDAWTFPVLGSTLLGGLFLAIKYFGKEWINWLLSLYFALAGLYSVPRSLTSLARFTLGSQRWNNFEKVFEFRIFKHERVIVCISCRSPSLLLVPLGMIPSFIYIFYSGPTKSILLSNILALSLGHQAMSLLKIDSFRTGAILLSGLFLYDVWWVFGTKVMVSVATSLDLPMKILWPKSTRFSLEHGTMMLGLGDIVVPGTFVSLALRYDHFRHTMAQQEKPFAKPYFVASVVAYVTGLATTMVVMHVYKAAQPALLYLSPACILSFVFTAWYRGELSEAWQWNDGAAATSQNGSADAKAASDAAGGGTPEPSDTKSDTVDS</sequence>
<evidence type="ECO:0000256" key="8">
    <source>
        <dbReference type="SAM" id="MobiDB-lite"/>
    </source>
</evidence>
<feature type="transmembrane region" description="Helical" evidence="9">
    <location>
        <begin position="283"/>
        <end position="305"/>
    </location>
</feature>
<reference evidence="10" key="1">
    <citation type="submission" date="2022-01" db="EMBL/GenBank/DDBJ databases">
        <title>Comparative genomics reveals a dynamic genome evolution in the ectomycorrhizal milk-cap (Lactarius) mushrooms.</title>
        <authorList>
            <consortium name="DOE Joint Genome Institute"/>
            <person name="Lebreton A."/>
            <person name="Tang N."/>
            <person name="Kuo A."/>
            <person name="LaButti K."/>
            <person name="Drula E."/>
            <person name="Barry K."/>
            <person name="Clum A."/>
            <person name="Lipzen A."/>
            <person name="Mousain D."/>
            <person name="Ng V."/>
            <person name="Wang R."/>
            <person name="Wang X."/>
            <person name="Dai Y."/>
            <person name="Henrissat B."/>
            <person name="Grigoriev I.V."/>
            <person name="Guerin-Laguette A."/>
            <person name="Yu F."/>
            <person name="Martin F.M."/>
        </authorList>
    </citation>
    <scope>NUCLEOTIDE SEQUENCE</scope>
    <source>
        <strain evidence="10">QP</strain>
    </source>
</reference>
<feature type="transmembrane region" description="Helical" evidence="9">
    <location>
        <begin position="60"/>
        <end position="79"/>
    </location>
</feature>
<accession>A0AAD4LH15</accession>
<evidence type="ECO:0000256" key="1">
    <source>
        <dbReference type="ARBA" id="ARBA00004477"/>
    </source>
</evidence>
<dbReference type="EMBL" id="JAKELL010000030">
    <property type="protein sequence ID" value="KAH8990599.1"/>
    <property type="molecule type" value="Genomic_DNA"/>
</dbReference>
<dbReference type="InterPro" id="IPR042524">
    <property type="entry name" value="Presenilin_C"/>
</dbReference>
<evidence type="ECO:0000313" key="11">
    <source>
        <dbReference type="Proteomes" id="UP001201163"/>
    </source>
</evidence>
<comment type="subcellular location">
    <subcellularLocation>
        <location evidence="1">Endoplasmic reticulum membrane</location>
        <topology evidence="1">Multi-pass membrane protein</topology>
    </subcellularLocation>
</comment>
<keyword evidence="6 9" id="KW-1133">Transmembrane helix</keyword>
<keyword evidence="3 9" id="KW-0812">Transmembrane</keyword>
<feature type="transmembrane region" description="Helical" evidence="9">
    <location>
        <begin position="12"/>
        <end position="32"/>
    </location>
</feature>
<dbReference type="GO" id="GO:0006465">
    <property type="term" value="P:signal peptide processing"/>
    <property type="evidence" value="ECO:0007669"/>
    <property type="project" value="TreeGrafter"/>
</dbReference>
<evidence type="ECO:0000313" key="10">
    <source>
        <dbReference type="EMBL" id="KAH8990599.1"/>
    </source>
</evidence>
<feature type="transmembrane region" description="Helical" evidence="9">
    <location>
        <begin position="169"/>
        <end position="188"/>
    </location>
</feature>
<keyword evidence="4" id="KW-0378">Hydrolase</keyword>
<keyword evidence="7 9" id="KW-0472">Membrane</keyword>
<feature type="transmembrane region" description="Helical" evidence="9">
    <location>
        <begin position="244"/>
        <end position="263"/>
    </location>
</feature>
<dbReference type="PANTHER" id="PTHR12174:SF23">
    <property type="entry name" value="MINOR HISTOCOMPATIBILITY ANTIGEN H13"/>
    <property type="match status" value="1"/>
</dbReference>
<dbReference type="PANTHER" id="PTHR12174">
    <property type="entry name" value="SIGNAL PEPTIDE PEPTIDASE"/>
    <property type="match status" value="1"/>
</dbReference>
<evidence type="ECO:0000256" key="3">
    <source>
        <dbReference type="ARBA" id="ARBA00022692"/>
    </source>
</evidence>
<dbReference type="InterPro" id="IPR007369">
    <property type="entry name" value="Peptidase_A22B_SPP"/>
</dbReference>
<feature type="transmembrane region" description="Helical" evidence="9">
    <location>
        <begin position="85"/>
        <end position="102"/>
    </location>
</feature>
<feature type="transmembrane region" description="Helical" evidence="9">
    <location>
        <begin position="200"/>
        <end position="224"/>
    </location>
</feature>
<evidence type="ECO:0000256" key="4">
    <source>
        <dbReference type="ARBA" id="ARBA00022801"/>
    </source>
</evidence>